<protein>
    <submittedName>
        <fullName evidence="3">SPW repeat-containing protein</fullName>
    </submittedName>
</protein>
<dbReference type="Proteomes" id="UP000198922">
    <property type="component" value="Unassembled WGS sequence"/>
</dbReference>
<evidence type="ECO:0000259" key="2">
    <source>
        <dbReference type="Pfam" id="PF03779"/>
    </source>
</evidence>
<evidence type="ECO:0000313" key="4">
    <source>
        <dbReference type="Proteomes" id="UP000198922"/>
    </source>
</evidence>
<evidence type="ECO:0000256" key="1">
    <source>
        <dbReference type="SAM" id="Phobius"/>
    </source>
</evidence>
<sequence>MHHRHHWQDWVFGAIGLWLIVSPFAFAATGAALWSFIVLGALVVAMAALGLLEAGAEEWTDYGVAVLAVLLVASPWVMGFTAMTLPTWNAVLCGIVLAVAALWTHLMPHEGGHA</sequence>
<feature type="transmembrane region" description="Helical" evidence="1">
    <location>
        <begin position="7"/>
        <end position="26"/>
    </location>
</feature>
<dbReference type="InterPro" id="IPR005530">
    <property type="entry name" value="SPW"/>
</dbReference>
<feature type="transmembrane region" description="Helical" evidence="1">
    <location>
        <begin position="64"/>
        <end position="82"/>
    </location>
</feature>
<dbReference type="EMBL" id="FNAT01000002">
    <property type="protein sequence ID" value="SDE42001.1"/>
    <property type="molecule type" value="Genomic_DNA"/>
</dbReference>
<keyword evidence="4" id="KW-1185">Reference proteome</keyword>
<dbReference type="AlphaFoldDB" id="A0A1G7CS15"/>
<dbReference type="STRING" id="521013.SAMN04488567_1616"/>
<organism evidence="3 4">
    <name type="scientific">Limimaricola pyoseonensis</name>
    <dbReference type="NCBI Taxonomy" id="521013"/>
    <lineage>
        <taxon>Bacteria</taxon>
        <taxon>Pseudomonadati</taxon>
        <taxon>Pseudomonadota</taxon>
        <taxon>Alphaproteobacteria</taxon>
        <taxon>Rhodobacterales</taxon>
        <taxon>Paracoccaceae</taxon>
        <taxon>Limimaricola</taxon>
    </lineage>
</organism>
<evidence type="ECO:0000313" key="3">
    <source>
        <dbReference type="EMBL" id="SDE42001.1"/>
    </source>
</evidence>
<dbReference type="Pfam" id="PF03779">
    <property type="entry name" value="SPW"/>
    <property type="match status" value="1"/>
</dbReference>
<feature type="transmembrane region" description="Helical" evidence="1">
    <location>
        <begin position="88"/>
        <end position="106"/>
    </location>
</feature>
<keyword evidence="1" id="KW-0812">Transmembrane</keyword>
<feature type="transmembrane region" description="Helical" evidence="1">
    <location>
        <begin position="32"/>
        <end position="52"/>
    </location>
</feature>
<gene>
    <name evidence="3" type="ORF">SAMN04488567_1616</name>
</gene>
<accession>A0A1G7CS15</accession>
<dbReference type="OrthoDB" id="166183at2"/>
<keyword evidence="1" id="KW-1133">Transmembrane helix</keyword>
<name>A0A1G7CS15_9RHOB</name>
<feature type="domain" description="SPW repeat-containing integral membrane" evidence="2">
    <location>
        <begin position="7"/>
        <end position="102"/>
    </location>
</feature>
<proteinExistence type="predicted"/>
<dbReference type="RefSeq" id="WP_090110860.1">
    <property type="nucleotide sequence ID" value="NZ_FNAT01000002.1"/>
</dbReference>
<keyword evidence="1" id="KW-0472">Membrane</keyword>
<reference evidence="4" key="1">
    <citation type="submission" date="2016-10" db="EMBL/GenBank/DDBJ databases">
        <authorList>
            <person name="Varghese N."/>
            <person name="Submissions S."/>
        </authorList>
    </citation>
    <scope>NUCLEOTIDE SEQUENCE [LARGE SCALE GENOMIC DNA]</scope>
    <source>
        <strain evidence="4">DSM 21424</strain>
    </source>
</reference>